<dbReference type="SMART" id="SM00342">
    <property type="entry name" value="HTH_ARAC"/>
    <property type="match status" value="1"/>
</dbReference>
<protein>
    <submittedName>
        <fullName evidence="5">AraC-type DNA-binding protein</fullName>
    </submittedName>
</protein>
<evidence type="ECO:0000313" key="5">
    <source>
        <dbReference type="EMBL" id="SFW17996.1"/>
    </source>
</evidence>
<gene>
    <name evidence="5" type="ORF">SAMN02927921_00372</name>
</gene>
<reference evidence="5 6" key="1">
    <citation type="submission" date="2016-11" db="EMBL/GenBank/DDBJ databases">
        <authorList>
            <person name="Jaros S."/>
            <person name="Januszkiewicz K."/>
            <person name="Wedrychowicz H."/>
        </authorList>
    </citation>
    <scope>NUCLEOTIDE SEQUENCE [LARGE SCALE GENOMIC DNA]</scope>
    <source>
        <strain evidence="5 6">CGMCC 1.12145</strain>
    </source>
</reference>
<dbReference type="PROSITE" id="PS01124">
    <property type="entry name" value="HTH_ARAC_FAMILY_2"/>
    <property type="match status" value="1"/>
</dbReference>
<evidence type="ECO:0000313" key="6">
    <source>
        <dbReference type="Proteomes" id="UP000182248"/>
    </source>
</evidence>
<organism evidence="5 6">
    <name type="scientific">Sinomicrobium oceani</name>
    <dbReference type="NCBI Taxonomy" id="1150368"/>
    <lineage>
        <taxon>Bacteria</taxon>
        <taxon>Pseudomonadati</taxon>
        <taxon>Bacteroidota</taxon>
        <taxon>Flavobacteriia</taxon>
        <taxon>Flavobacteriales</taxon>
        <taxon>Flavobacteriaceae</taxon>
        <taxon>Sinomicrobium</taxon>
    </lineage>
</organism>
<evidence type="ECO:0000259" key="4">
    <source>
        <dbReference type="PROSITE" id="PS01124"/>
    </source>
</evidence>
<dbReference type="InterPro" id="IPR009057">
    <property type="entry name" value="Homeodomain-like_sf"/>
</dbReference>
<dbReference type="InterPro" id="IPR037923">
    <property type="entry name" value="HTH-like"/>
</dbReference>
<dbReference type="RefSeq" id="WP_072315658.1">
    <property type="nucleotide sequence ID" value="NZ_FPJE01000002.1"/>
</dbReference>
<name>A0A1K1M4E4_9FLAO</name>
<evidence type="ECO:0000256" key="3">
    <source>
        <dbReference type="ARBA" id="ARBA00023163"/>
    </source>
</evidence>
<dbReference type="Pfam" id="PF02311">
    <property type="entry name" value="AraC_binding"/>
    <property type="match status" value="1"/>
</dbReference>
<dbReference type="STRING" id="1150368.SAMN02927921_00372"/>
<dbReference type="Gene3D" id="1.10.10.60">
    <property type="entry name" value="Homeodomain-like"/>
    <property type="match status" value="2"/>
</dbReference>
<dbReference type="PANTHER" id="PTHR43280:SF2">
    <property type="entry name" value="HTH-TYPE TRANSCRIPTIONAL REGULATOR EXSA"/>
    <property type="match status" value="1"/>
</dbReference>
<dbReference type="Pfam" id="PF12833">
    <property type="entry name" value="HTH_18"/>
    <property type="match status" value="1"/>
</dbReference>
<dbReference type="SUPFAM" id="SSF51215">
    <property type="entry name" value="Regulatory protein AraC"/>
    <property type="match status" value="1"/>
</dbReference>
<dbReference type="PROSITE" id="PS00041">
    <property type="entry name" value="HTH_ARAC_FAMILY_1"/>
    <property type="match status" value="1"/>
</dbReference>
<dbReference type="PANTHER" id="PTHR43280">
    <property type="entry name" value="ARAC-FAMILY TRANSCRIPTIONAL REGULATOR"/>
    <property type="match status" value="1"/>
</dbReference>
<evidence type="ECO:0000256" key="2">
    <source>
        <dbReference type="ARBA" id="ARBA00023125"/>
    </source>
</evidence>
<keyword evidence="2 5" id="KW-0238">DNA-binding</keyword>
<dbReference type="EMBL" id="FPJE01000002">
    <property type="protein sequence ID" value="SFW17996.1"/>
    <property type="molecule type" value="Genomic_DNA"/>
</dbReference>
<evidence type="ECO:0000256" key="1">
    <source>
        <dbReference type="ARBA" id="ARBA00023015"/>
    </source>
</evidence>
<dbReference type="InterPro" id="IPR003313">
    <property type="entry name" value="AraC-bd"/>
</dbReference>
<sequence>MKKENIETPIEIIYEKTDECPVRDRVFSFFQLVFVLSGNGFQTFNGNRTSYRKNNMFLLTPEDIHTFDVTHTTEFLLIRFNTSYLKNYRWNNLNHLECLLHNATHITGNILMADADQRIVKSIMDAILQSSEKNDLFNAELKNHLINALLVVVARSISCYQAERLEQNPDKRFVNMINYIQEHIYYPDRLRTGIISKKFNISENYLGRFFKSQCGETMQEYISKYKIRLIKNKLQFSDLRMNEIAQEFNFIDSSHLNKFFKKHSGVSLSAYKNSIR</sequence>
<dbReference type="InterPro" id="IPR018060">
    <property type="entry name" value="HTH_AraC"/>
</dbReference>
<keyword evidence="6" id="KW-1185">Reference proteome</keyword>
<dbReference type="OrthoDB" id="636258at2"/>
<proteinExistence type="predicted"/>
<dbReference type="AlphaFoldDB" id="A0A1K1M4E4"/>
<dbReference type="SUPFAM" id="SSF46689">
    <property type="entry name" value="Homeodomain-like"/>
    <property type="match status" value="1"/>
</dbReference>
<accession>A0A1K1M4E4</accession>
<dbReference type="Proteomes" id="UP000182248">
    <property type="component" value="Unassembled WGS sequence"/>
</dbReference>
<dbReference type="GO" id="GO:0003700">
    <property type="term" value="F:DNA-binding transcription factor activity"/>
    <property type="evidence" value="ECO:0007669"/>
    <property type="project" value="InterPro"/>
</dbReference>
<feature type="domain" description="HTH araC/xylS-type" evidence="4">
    <location>
        <begin position="174"/>
        <end position="274"/>
    </location>
</feature>
<dbReference type="GO" id="GO:0043565">
    <property type="term" value="F:sequence-specific DNA binding"/>
    <property type="evidence" value="ECO:0007669"/>
    <property type="project" value="InterPro"/>
</dbReference>
<keyword evidence="3" id="KW-0804">Transcription</keyword>
<keyword evidence="1" id="KW-0805">Transcription regulation</keyword>
<dbReference type="InterPro" id="IPR018062">
    <property type="entry name" value="HTH_AraC-typ_CS"/>
</dbReference>